<sequence length="166" mass="17822">MTSYQAPVLHLVCGKIASGKSTLCAQLGAQDGAVVLSEDDWLAGLYGEQMTSLSDYVRCMGRLRGVIGPHIVALLRSGLTVVLDFQANTVESRAWMRGLVEEAGVDHLLHLLEVPDAVCIARLHARNAAGEHPFAASEAQFHQISGYFTAPSEEEGFQVLHHGAEG</sequence>
<dbReference type="AlphaFoldDB" id="A0AAP2G705"/>
<dbReference type="Gene3D" id="3.40.50.300">
    <property type="entry name" value="P-loop containing nucleotide triphosphate hydrolases"/>
    <property type="match status" value="1"/>
</dbReference>
<dbReference type="InterPro" id="IPR027417">
    <property type="entry name" value="P-loop_NTPase"/>
</dbReference>
<dbReference type="RefSeq" id="WP_327792571.1">
    <property type="nucleotide sequence ID" value="NZ_JADQAZ010000001.1"/>
</dbReference>
<accession>A0AAP2G705</accession>
<reference evidence="1 2" key="1">
    <citation type="journal article" date="2021" name="Arch. Microbiol.">
        <title>Harenicola maris gen. nov., sp. nov. isolated from the Sea of Japan shallow sediments.</title>
        <authorList>
            <person name="Romanenko L.A."/>
            <person name="Kurilenko V.V."/>
            <person name="Chernysheva N.Y."/>
            <person name="Tekutyeva L.A."/>
            <person name="Velansky P.V."/>
            <person name="Svetashev V.I."/>
            <person name="Isaeva M.P."/>
        </authorList>
    </citation>
    <scope>NUCLEOTIDE SEQUENCE [LARGE SCALE GENOMIC DNA]</scope>
    <source>
        <strain evidence="1 2">KMM 3653</strain>
    </source>
</reference>
<dbReference type="EMBL" id="JADQAZ010000001">
    <property type="protein sequence ID" value="MBT0956367.1"/>
    <property type="molecule type" value="Genomic_DNA"/>
</dbReference>
<evidence type="ECO:0000313" key="2">
    <source>
        <dbReference type="Proteomes" id="UP001315686"/>
    </source>
</evidence>
<keyword evidence="1" id="KW-0067">ATP-binding</keyword>
<gene>
    <name evidence="1" type="ORF">IV417_03120</name>
</gene>
<proteinExistence type="predicted"/>
<dbReference type="Proteomes" id="UP001315686">
    <property type="component" value="Unassembled WGS sequence"/>
</dbReference>
<keyword evidence="2" id="KW-1185">Reference proteome</keyword>
<dbReference type="GO" id="GO:0005524">
    <property type="term" value="F:ATP binding"/>
    <property type="evidence" value="ECO:0007669"/>
    <property type="project" value="UniProtKB-KW"/>
</dbReference>
<comment type="caution">
    <text evidence="1">The sequence shown here is derived from an EMBL/GenBank/DDBJ whole genome shotgun (WGS) entry which is preliminary data.</text>
</comment>
<organism evidence="1 2">
    <name type="scientific">Harenicola maris</name>
    <dbReference type="NCBI Taxonomy" id="2841044"/>
    <lineage>
        <taxon>Bacteria</taxon>
        <taxon>Pseudomonadati</taxon>
        <taxon>Pseudomonadota</taxon>
        <taxon>Alphaproteobacteria</taxon>
        <taxon>Rhodobacterales</taxon>
        <taxon>Paracoccaceae</taxon>
        <taxon>Harenicola</taxon>
    </lineage>
</organism>
<evidence type="ECO:0000313" key="1">
    <source>
        <dbReference type="EMBL" id="MBT0956367.1"/>
    </source>
</evidence>
<dbReference type="Pfam" id="PF13671">
    <property type="entry name" value="AAA_33"/>
    <property type="match status" value="1"/>
</dbReference>
<name>A0AAP2G705_9RHOB</name>
<keyword evidence="1" id="KW-0547">Nucleotide-binding</keyword>
<dbReference type="SUPFAM" id="SSF52540">
    <property type="entry name" value="P-loop containing nucleoside triphosphate hydrolases"/>
    <property type="match status" value="1"/>
</dbReference>
<protein>
    <submittedName>
        <fullName evidence="1">ATP-binding protein</fullName>
    </submittedName>
</protein>